<dbReference type="PROSITE" id="PS01009">
    <property type="entry name" value="CRISP_1"/>
    <property type="match status" value="1"/>
</dbReference>
<dbReference type="InterPro" id="IPR000082">
    <property type="entry name" value="SEA_dom"/>
</dbReference>
<dbReference type="PANTHER" id="PTHR10334">
    <property type="entry name" value="CYSTEINE-RICH SECRETORY PROTEIN-RELATED"/>
    <property type="match status" value="1"/>
</dbReference>
<feature type="domain" description="SEA" evidence="2">
    <location>
        <begin position="486"/>
        <end position="611"/>
    </location>
</feature>
<dbReference type="Pfam" id="PF00188">
    <property type="entry name" value="CAP"/>
    <property type="match status" value="1"/>
</dbReference>
<feature type="compositionally biased region" description="Low complexity" evidence="1">
    <location>
        <begin position="160"/>
        <end position="230"/>
    </location>
</feature>
<dbReference type="InterPro" id="IPR018244">
    <property type="entry name" value="Allrgn_V5/Tpx1_CS"/>
</dbReference>
<accession>A0AAV2Q0L6</accession>
<dbReference type="GO" id="GO:0005576">
    <property type="term" value="C:extracellular region"/>
    <property type="evidence" value="ECO:0007669"/>
    <property type="project" value="InterPro"/>
</dbReference>
<sequence length="754" mass="82479">MRFMMWMTTSGRTLLLPPALVVIIWACATLAWTTGEKEALSKKIRDFNKRHGEIPGARHDDDDDGFIHPHPLEGSCVDHDGGCPEFAKLNGCSDAHLAAICVKSCTSCVPVCIDTGFGCTIIKIANLCNKFYIPICKKTCGACTVGPTPPPTTATPTSPPTTVSTTTTTTPTTTTPPTTESTTTTTIPTTTTTTTTTPTTTESTTTTTTSTSTTTSTTTTSTTTTTIPPTTIIPPTVPTTTTSTTTDDPGECNHLLATTSATVCNFSKFPKSHTTNKKMNKTCGITKSVISDAEKVEIIRLHNEFRAKVANGQETEGKGGGQPSGSNMRELTWSDELAVAATAWAKQCPFLKHDTYSNRRTCKYNVVGQNIYYTWSNKPHPVWDRGIGRWYTEVKDVPESLVSQYTELKATVGHYTQIVWAETVQVGCGAVSYKTVFRGFNFKHAKIYVCNYATAGNIIDQPIYEVGPPASNCGAGFTPSTCNPGLCSTAQGTMTLRGYYPFLDKVYTEELGDPNSNRFKELKKLKEDKFAEEYRKQLGDDFVDFKVIAFRPGNPGVIIECILIVKEDTEEKDILEATKNIEVPGGLVNNIPENVFKPPPPPGCKFTASIPERSSECSYSNFGNEHTANLKKNCSCEVHTAGITAADKEEILSVHNNYRSNVAQGKEKRGNPAPQPAGANIKELVWNDQLADLAQIWKRLFSLLQITFYRLKLARQHVVIDMNILFACSSLPMSIWWSTVSNAFDRSIKIPNVI</sequence>
<dbReference type="SMART" id="SM00198">
    <property type="entry name" value="SCP"/>
    <property type="match status" value="1"/>
</dbReference>
<keyword evidence="4" id="KW-1185">Reference proteome</keyword>
<gene>
    <name evidence="3" type="ORF">MNOR_LOCUS5740</name>
</gene>
<dbReference type="SUPFAM" id="SSF82671">
    <property type="entry name" value="SEA domain"/>
    <property type="match status" value="1"/>
</dbReference>
<evidence type="ECO:0000313" key="4">
    <source>
        <dbReference type="Proteomes" id="UP001497623"/>
    </source>
</evidence>
<comment type="caution">
    <text evidence="3">The sequence shown here is derived from an EMBL/GenBank/DDBJ whole genome shotgun (WGS) entry which is preliminary data.</text>
</comment>
<dbReference type="Gene3D" id="3.40.33.10">
    <property type="entry name" value="CAP"/>
    <property type="match status" value="2"/>
</dbReference>
<dbReference type="InterPro" id="IPR036364">
    <property type="entry name" value="SEA_dom_sf"/>
</dbReference>
<feature type="compositionally biased region" description="Pro residues" evidence="1">
    <location>
        <begin position="148"/>
        <end position="159"/>
    </location>
</feature>
<dbReference type="Pfam" id="PF01390">
    <property type="entry name" value="SEA"/>
    <property type="match status" value="1"/>
</dbReference>
<dbReference type="PRINTS" id="PR00838">
    <property type="entry name" value="V5ALLERGEN"/>
</dbReference>
<dbReference type="InterPro" id="IPR035940">
    <property type="entry name" value="CAP_sf"/>
</dbReference>
<dbReference type="InterPro" id="IPR003582">
    <property type="entry name" value="ShKT_dom"/>
</dbReference>
<dbReference type="CDD" id="cd05380">
    <property type="entry name" value="CAP_euk"/>
    <property type="match status" value="2"/>
</dbReference>
<dbReference type="SMART" id="SM00254">
    <property type="entry name" value="ShKT"/>
    <property type="match status" value="2"/>
</dbReference>
<feature type="non-terminal residue" evidence="3">
    <location>
        <position position="754"/>
    </location>
</feature>
<dbReference type="Proteomes" id="UP001497623">
    <property type="component" value="Unassembled WGS sequence"/>
</dbReference>
<dbReference type="InterPro" id="IPR014044">
    <property type="entry name" value="CAP_dom"/>
</dbReference>
<name>A0AAV2Q0L6_MEGNR</name>
<dbReference type="InterPro" id="IPR002413">
    <property type="entry name" value="V5_allergen-like"/>
</dbReference>
<protein>
    <recommendedName>
        <fullName evidence="2">SEA domain-containing protein</fullName>
    </recommendedName>
</protein>
<dbReference type="SUPFAM" id="SSF55797">
    <property type="entry name" value="PR-1-like"/>
    <property type="match status" value="2"/>
</dbReference>
<dbReference type="PRINTS" id="PR00837">
    <property type="entry name" value="V5TPXLIKE"/>
</dbReference>
<evidence type="ECO:0000259" key="2">
    <source>
        <dbReference type="PROSITE" id="PS50024"/>
    </source>
</evidence>
<organism evidence="3 4">
    <name type="scientific">Meganyctiphanes norvegica</name>
    <name type="common">Northern krill</name>
    <name type="synonym">Thysanopoda norvegica</name>
    <dbReference type="NCBI Taxonomy" id="48144"/>
    <lineage>
        <taxon>Eukaryota</taxon>
        <taxon>Metazoa</taxon>
        <taxon>Ecdysozoa</taxon>
        <taxon>Arthropoda</taxon>
        <taxon>Crustacea</taxon>
        <taxon>Multicrustacea</taxon>
        <taxon>Malacostraca</taxon>
        <taxon>Eumalacostraca</taxon>
        <taxon>Eucarida</taxon>
        <taxon>Euphausiacea</taxon>
        <taxon>Euphausiidae</taxon>
        <taxon>Meganyctiphanes</taxon>
    </lineage>
</organism>
<dbReference type="AlphaFoldDB" id="A0AAV2Q0L6"/>
<feature type="region of interest" description="Disordered" evidence="1">
    <location>
        <begin position="148"/>
        <end position="248"/>
    </location>
</feature>
<dbReference type="EMBL" id="CAXKWB010002271">
    <property type="protein sequence ID" value="CAL4066493.1"/>
    <property type="molecule type" value="Genomic_DNA"/>
</dbReference>
<dbReference type="Gene3D" id="3.30.70.960">
    <property type="entry name" value="SEA domain"/>
    <property type="match status" value="1"/>
</dbReference>
<reference evidence="3 4" key="1">
    <citation type="submission" date="2024-05" db="EMBL/GenBank/DDBJ databases">
        <authorList>
            <person name="Wallberg A."/>
        </authorList>
    </citation>
    <scope>NUCLEOTIDE SEQUENCE [LARGE SCALE GENOMIC DNA]</scope>
</reference>
<proteinExistence type="predicted"/>
<evidence type="ECO:0000313" key="3">
    <source>
        <dbReference type="EMBL" id="CAL4066493.1"/>
    </source>
</evidence>
<dbReference type="InterPro" id="IPR001283">
    <property type="entry name" value="CRISP-related"/>
</dbReference>
<evidence type="ECO:0000256" key="1">
    <source>
        <dbReference type="SAM" id="MobiDB-lite"/>
    </source>
</evidence>
<dbReference type="PROSITE" id="PS50024">
    <property type="entry name" value="SEA"/>
    <property type="match status" value="1"/>
</dbReference>